<dbReference type="NCBIfam" id="TIGR02595">
    <property type="entry name" value="PEP_CTERM"/>
    <property type="match status" value="1"/>
</dbReference>
<protein>
    <submittedName>
        <fullName evidence="4">PEP-CTERM sorting domain-containing protein</fullName>
    </submittedName>
</protein>
<feature type="signal peptide" evidence="1">
    <location>
        <begin position="1"/>
        <end position="27"/>
    </location>
</feature>
<evidence type="ECO:0000313" key="4">
    <source>
        <dbReference type="EMBL" id="NUZ04645.1"/>
    </source>
</evidence>
<dbReference type="InterPro" id="IPR013424">
    <property type="entry name" value="Ice-binding_C"/>
</dbReference>
<evidence type="ECO:0000259" key="3">
    <source>
        <dbReference type="Pfam" id="PF07589"/>
    </source>
</evidence>
<keyword evidence="1" id="KW-0732">Signal</keyword>
<comment type="caution">
    <text evidence="4">The sequence shown here is derived from an EMBL/GenBank/DDBJ whole genome shotgun (WGS) entry which is preliminary data.</text>
</comment>
<dbReference type="Proteomes" id="UP000529637">
    <property type="component" value="Unassembled WGS sequence"/>
</dbReference>
<proteinExistence type="predicted"/>
<dbReference type="EMBL" id="JABWMJ010000001">
    <property type="protein sequence ID" value="NUZ04645.1"/>
    <property type="molecule type" value="Genomic_DNA"/>
</dbReference>
<dbReference type="CDD" id="cd08547">
    <property type="entry name" value="Type_II_cohesin"/>
    <property type="match status" value="1"/>
</dbReference>
<name>A0A7Y6NK28_9BURK</name>
<feature type="chain" id="PRO_5031120059" evidence="1">
    <location>
        <begin position="28"/>
        <end position="187"/>
    </location>
</feature>
<gene>
    <name evidence="4" type="ORF">HQN59_02615</name>
</gene>
<dbReference type="InterPro" id="IPR008965">
    <property type="entry name" value="CBM2/CBM3_carb-bd_dom_sf"/>
</dbReference>
<sequence length="187" mass="19197">MLNSLRIATRAAGACALALALWSPAQAAPVVEMSTVNSTGRVDLTVRARDLVDLYAYQFTLNFDPTLVNAQSGSEGSFLPSGGTTFFNPGDIDNAAGSISFVFGSLLGLIDGVNGSGDLATFSFNVARSGRASFSLSDVLLLDSTGGIISADVRDLVAAVPEPASLGLVALGLFAAFGRRSMKSRAA</sequence>
<feature type="domain" description="Ice-binding protein C-terminal" evidence="3">
    <location>
        <begin position="159"/>
        <end position="180"/>
    </location>
</feature>
<evidence type="ECO:0000256" key="1">
    <source>
        <dbReference type="SAM" id="SignalP"/>
    </source>
</evidence>
<reference evidence="4 5" key="1">
    <citation type="submission" date="2020-06" db="EMBL/GenBank/DDBJ databases">
        <title>Schlegella sp. ID0723 isolated from air conditioner.</title>
        <authorList>
            <person name="Kim D.Y."/>
            <person name="Kim D.-U."/>
        </authorList>
    </citation>
    <scope>NUCLEOTIDE SEQUENCE [LARGE SCALE GENOMIC DNA]</scope>
    <source>
        <strain evidence="4 5">ID0723</strain>
    </source>
</reference>
<dbReference type="Pfam" id="PF07589">
    <property type="entry name" value="PEP-CTERM"/>
    <property type="match status" value="1"/>
</dbReference>
<keyword evidence="5" id="KW-1185">Reference proteome</keyword>
<feature type="domain" description="Cohesin" evidence="2">
    <location>
        <begin position="41"/>
        <end position="143"/>
    </location>
</feature>
<dbReference type="SUPFAM" id="SSF49384">
    <property type="entry name" value="Carbohydrate-binding domain"/>
    <property type="match status" value="1"/>
</dbReference>
<accession>A0A7Y6NK28</accession>
<dbReference type="GO" id="GO:0000272">
    <property type="term" value="P:polysaccharide catabolic process"/>
    <property type="evidence" value="ECO:0007669"/>
    <property type="project" value="InterPro"/>
</dbReference>
<evidence type="ECO:0000259" key="2">
    <source>
        <dbReference type="Pfam" id="PF00963"/>
    </source>
</evidence>
<dbReference type="RefSeq" id="WP_176065744.1">
    <property type="nucleotide sequence ID" value="NZ_JABWMJ010000001.1"/>
</dbReference>
<evidence type="ECO:0000313" key="5">
    <source>
        <dbReference type="Proteomes" id="UP000529637"/>
    </source>
</evidence>
<dbReference type="InterPro" id="IPR002102">
    <property type="entry name" value="Cohesin_dom"/>
</dbReference>
<dbReference type="Gene3D" id="2.60.40.680">
    <property type="match status" value="1"/>
</dbReference>
<dbReference type="Pfam" id="PF00963">
    <property type="entry name" value="Cohesin"/>
    <property type="match status" value="1"/>
</dbReference>
<organism evidence="4 5">
    <name type="scientific">Piscinibacter koreensis</name>
    <dbReference type="NCBI Taxonomy" id="2742824"/>
    <lineage>
        <taxon>Bacteria</taxon>
        <taxon>Pseudomonadati</taxon>
        <taxon>Pseudomonadota</taxon>
        <taxon>Betaproteobacteria</taxon>
        <taxon>Burkholderiales</taxon>
        <taxon>Sphaerotilaceae</taxon>
        <taxon>Piscinibacter</taxon>
    </lineage>
</organism>
<dbReference type="GO" id="GO:0030246">
    <property type="term" value="F:carbohydrate binding"/>
    <property type="evidence" value="ECO:0007669"/>
    <property type="project" value="InterPro"/>
</dbReference>
<dbReference type="AlphaFoldDB" id="A0A7Y6NK28"/>